<keyword evidence="2" id="KW-1185">Reference proteome</keyword>
<dbReference type="GO" id="GO:0003723">
    <property type="term" value="F:RNA binding"/>
    <property type="evidence" value="ECO:0007669"/>
    <property type="project" value="InterPro"/>
</dbReference>
<dbReference type="InterPro" id="IPR036430">
    <property type="entry name" value="RNase_T2-like_sf"/>
</dbReference>
<protein>
    <submittedName>
        <fullName evidence="1">Uncharacterized protein</fullName>
    </submittedName>
</protein>
<dbReference type="Proteomes" id="UP001141552">
    <property type="component" value="Unassembled WGS sequence"/>
</dbReference>
<reference evidence="1" key="2">
    <citation type="journal article" date="2023" name="Plants (Basel)">
        <title>Annotation of the Turnera subulata (Passifloraceae) Draft Genome Reveals the S-Locus Evolved after the Divergence of Turneroideae from Passifloroideae in a Stepwise Manner.</title>
        <authorList>
            <person name="Henning P.M."/>
            <person name="Roalson E.H."/>
            <person name="Mir W."/>
            <person name="McCubbin A.G."/>
            <person name="Shore J.S."/>
        </authorList>
    </citation>
    <scope>NUCLEOTIDE SEQUENCE</scope>
    <source>
        <strain evidence="1">F60SS</strain>
    </source>
</reference>
<dbReference type="EMBL" id="JAKUCV010002946">
    <property type="protein sequence ID" value="KAJ4840801.1"/>
    <property type="molecule type" value="Genomic_DNA"/>
</dbReference>
<accession>A0A9Q0G2J4</accession>
<reference evidence="1" key="1">
    <citation type="submission" date="2022-02" db="EMBL/GenBank/DDBJ databases">
        <authorList>
            <person name="Henning P.M."/>
            <person name="McCubbin A.G."/>
            <person name="Shore J.S."/>
        </authorList>
    </citation>
    <scope>NUCLEOTIDE SEQUENCE</scope>
    <source>
        <strain evidence="1">F60SS</strain>
        <tissue evidence="1">Leaves</tissue>
    </source>
</reference>
<sequence length="145" mass="16652">MRFWKREWAKHGIIQKMNPEEYFSSTVLLLDWMTPEWISCSPVHADADDIRIGMGESCREMMNSRGNGTDNCYVPEHGMLVTEPFATIYYGSQQSMEGLGQPSIRTPTMQACFEMRESLQDAELAATLQFHYNAAKHLHDNQLSQ</sequence>
<organism evidence="1 2">
    <name type="scientific">Turnera subulata</name>
    <dbReference type="NCBI Taxonomy" id="218843"/>
    <lineage>
        <taxon>Eukaryota</taxon>
        <taxon>Viridiplantae</taxon>
        <taxon>Streptophyta</taxon>
        <taxon>Embryophyta</taxon>
        <taxon>Tracheophyta</taxon>
        <taxon>Spermatophyta</taxon>
        <taxon>Magnoliopsida</taxon>
        <taxon>eudicotyledons</taxon>
        <taxon>Gunneridae</taxon>
        <taxon>Pentapetalae</taxon>
        <taxon>rosids</taxon>
        <taxon>fabids</taxon>
        <taxon>Malpighiales</taxon>
        <taxon>Passifloraceae</taxon>
        <taxon>Turnera</taxon>
    </lineage>
</organism>
<dbReference type="GO" id="GO:0033897">
    <property type="term" value="F:ribonuclease T2 activity"/>
    <property type="evidence" value="ECO:0007669"/>
    <property type="project" value="InterPro"/>
</dbReference>
<name>A0A9Q0G2J4_9ROSI</name>
<evidence type="ECO:0000313" key="1">
    <source>
        <dbReference type="EMBL" id="KAJ4840801.1"/>
    </source>
</evidence>
<evidence type="ECO:0000313" key="2">
    <source>
        <dbReference type="Proteomes" id="UP001141552"/>
    </source>
</evidence>
<comment type="caution">
    <text evidence="1">The sequence shown here is derived from an EMBL/GenBank/DDBJ whole genome shotgun (WGS) entry which is preliminary data.</text>
</comment>
<gene>
    <name evidence="1" type="ORF">Tsubulata_015053</name>
</gene>
<dbReference type="AlphaFoldDB" id="A0A9Q0G2J4"/>
<proteinExistence type="predicted"/>
<dbReference type="Gene3D" id="3.90.730.10">
    <property type="entry name" value="Ribonuclease T2-like"/>
    <property type="match status" value="1"/>
</dbReference>